<dbReference type="InParanoid" id="A0A3Q1I4P4"/>
<dbReference type="GeneID" id="113158708"/>
<dbReference type="STRING" id="64144.ENSATEP00000014584"/>
<dbReference type="OMA" id="NFESVEM"/>
<dbReference type="Pfam" id="PF14774">
    <property type="entry name" value="FAM177"/>
    <property type="match status" value="1"/>
</dbReference>
<organism evidence="2 3">
    <name type="scientific">Anabas testudineus</name>
    <name type="common">Climbing perch</name>
    <name type="synonym">Anthias testudineus</name>
    <dbReference type="NCBI Taxonomy" id="64144"/>
    <lineage>
        <taxon>Eukaryota</taxon>
        <taxon>Metazoa</taxon>
        <taxon>Chordata</taxon>
        <taxon>Craniata</taxon>
        <taxon>Vertebrata</taxon>
        <taxon>Euteleostomi</taxon>
        <taxon>Actinopterygii</taxon>
        <taxon>Neopterygii</taxon>
        <taxon>Teleostei</taxon>
        <taxon>Neoteleostei</taxon>
        <taxon>Acanthomorphata</taxon>
        <taxon>Anabantaria</taxon>
        <taxon>Anabantiformes</taxon>
        <taxon>Anabantoidei</taxon>
        <taxon>Anabantidae</taxon>
        <taxon>Anabas</taxon>
    </lineage>
</organism>
<proteinExistence type="predicted"/>
<dbReference type="Ensembl" id="ENSATET00000014815.3">
    <property type="protein sequence ID" value="ENSATEP00000014584.1"/>
    <property type="gene ID" value="ENSATEG00000010166.3"/>
</dbReference>
<evidence type="ECO:0008006" key="4">
    <source>
        <dbReference type="Google" id="ProtNLM"/>
    </source>
</evidence>
<evidence type="ECO:0000313" key="3">
    <source>
        <dbReference type="Proteomes" id="UP000265040"/>
    </source>
</evidence>
<keyword evidence="3" id="KW-1185">Reference proteome</keyword>
<dbReference type="Proteomes" id="UP000265040">
    <property type="component" value="Chromosome 12"/>
</dbReference>
<feature type="compositionally biased region" description="Acidic residues" evidence="1">
    <location>
        <begin position="58"/>
        <end position="72"/>
    </location>
</feature>
<evidence type="ECO:0000256" key="1">
    <source>
        <dbReference type="SAM" id="MobiDB-lite"/>
    </source>
</evidence>
<dbReference type="RefSeq" id="XP_026210596.1">
    <property type="nucleotide sequence ID" value="XM_026354811.1"/>
</dbReference>
<evidence type="ECO:0000313" key="2">
    <source>
        <dbReference type="Ensembl" id="ENSATEP00000014584.1"/>
    </source>
</evidence>
<feature type="region of interest" description="Disordered" evidence="1">
    <location>
        <begin position="140"/>
        <end position="212"/>
    </location>
</feature>
<reference evidence="2" key="3">
    <citation type="submission" date="2025-09" db="UniProtKB">
        <authorList>
            <consortium name="Ensembl"/>
        </authorList>
    </citation>
    <scope>IDENTIFICATION</scope>
</reference>
<name>A0A3Q1I4P4_ANATE</name>
<sequence length="212" mass="24163">MAALSLYLTNNNVSVGQTMEVEKSPGGATDFENVEMGEPAGRQGKVPRRTIYFASGETMEEYSTDEEEEEEESVKKDVIPVDSSKLTWGPYFWFQMWRMATSTITVCDYMGEKLASLFGITTPKYQYAIDEYYRMKKEEEEEEEENRLADEAERHFAEQHRVDHNDPTASQTATVEQPEMSRASFVNISFELEPEPPVNASDTKRVPSPLPS</sequence>
<feature type="region of interest" description="Disordered" evidence="1">
    <location>
        <begin position="57"/>
        <end position="76"/>
    </location>
</feature>
<protein>
    <recommendedName>
        <fullName evidence="4">Family with sequence similarity 177 member A1</fullName>
    </recommendedName>
</protein>
<dbReference type="OrthoDB" id="45963at2759"/>
<accession>A0A3Q1I4P4</accession>
<reference evidence="2" key="2">
    <citation type="submission" date="2025-08" db="UniProtKB">
        <authorList>
            <consortium name="Ensembl"/>
        </authorList>
    </citation>
    <scope>IDENTIFICATION</scope>
</reference>
<dbReference type="PANTHER" id="PTHR31206:SF5">
    <property type="entry name" value="PROTEIN FAM177A1"/>
    <property type="match status" value="1"/>
</dbReference>
<reference evidence="2" key="1">
    <citation type="submission" date="2021-04" db="EMBL/GenBank/DDBJ databases">
        <authorList>
            <consortium name="Wellcome Sanger Institute Data Sharing"/>
        </authorList>
    </citation>
    <scope>NUCLEOTIDE SEQUENCE [LARGE SCALE GENOMIC DNA]</scope>
</reference>
<dbReference type="GeneTree" id="ENSGT00390000016736"/>
<dbReference type="AlphaFoldDB" id="A0A3Q1I4P4"/>
<gene>
    <name evidence="2" type="primary">FAM177A1</name>
</gene>
<dbReference type="PANTHER" id="PTHR31206">
    <property type="entry name" value="LP10445P"/>
    <property type="match status" value="1"/>
</dbReference>
<feature type="compositionally biased region" description="Basic and acidic residues" evidence="1">
    <location>
        <begin position="146"/>
        <end position="166"/>
    </location>
</feature>
<feature type="region of interest" description="Disordered" evidence="1">
    <location>
        <begin position="22"/>
        <end position="43"/>
    </location>
</feature>
<dbReference type="InterPro" id="IPR028260">
    <property type="entry name" value="FAM177"/>
</dbReference>